<dbReference type="InterPro" id="IPR012677">
    <property type="entry name" value="Nucleotide-bd_a/b_plait_sf"/>
</dbReference>
<comment type="similarity">
    <text evidence="1">Belongs to the HTATSF1 family.</text>
</comment>
<protein>
    <submittedName>
        <fullName evidence="9">Nuclear mrna splicing factor-associated protein</fullName>
    </submittedName>
</protein>
<feature type="region of interest" description="Disordered" evidence="7">
    <location>
        <begin position="361"/>
        <end position="380"/>
    </location>
</feature>
<evidence type="ECO:0000256" key="5">
    <source>
        <dbReference type="ARBA" id="ARBA00023187"/>
    </source>
</evidence>
<dbReference type="InterPro" id="IPR035979">
    <property type="entry name" value="RBD_domain_sf"/>
</dbReference>
<dbReference type="GO" id="GO:0003723">
    <property type="term" value="F:RNA binding"/>
    <property type="evidence" value="ECO:0007669"/>
    <property type="project" value="UniProtKB-UniRule"/>
</dbReference>
<dbReference type="GO" id="GO:0005684">
    <property type="term" value="C:U2-type spliceosomal complex"/>
    <property type="evidence" value="ECO:0007669"/>
    <property type="project" value="TreeGrafter"/>
</dbReference>
<keyword evidence="5" id="KW-0508">mRNA splicing</keyword>
<reference evidence="9 10" key="1">
    <citation type="submission" date="2015-03" db="EMBL/GenBank/DDBJ databases">
        <title>RNA-seq based gene annotation and comparative genomics of four Zymoseptoria species reveal species-specific pathogenicity related genes and transposable element activity.</title>
        <authorList>
            <person name="Grandaubert J."/>
            <person name="Bhattacharyya A."/>
            <person name="Stukenbrock E.H."/>
        </authorList>
    </citation>
    <scope>NUCLEOTIDE SEQUENCE [LARGE SCALE GENOMIC DNA]</scope>
    <source>
        <strain evidence="9 10">Zb18110</strain>
    </source>
</reference>
<accession>A0A0F4GHS4</accession>
<feature type="compositionally biased region" description="Low complexity" evidence="7">
    <location>
        <begin position="102"/>
        <end position="112"/>
    </location>
</feature>
<dbReference type="CDD" id="cd12285">
    <property type="entry name" value="RRM3_RBM39_like"/>
    <property type="match status" value="1"/>
</dbReference>
<evidence type="ECO:0000313" key="9">
    <source>
        <dbReference type="EMBL" id="KJX96921.1"/>
    </source>
</evidence>
<dbReference type="Pfam" id="PF00076">
    <property type="entry name" value="RRM_1"/>
    <property type="match status" value="1"/>
</dbReference>
<name>A0A0F4GHS4_9PEZI</name>
<dbReference type="InterPro" id="IPR034393">
    <property type="entry name" value="TatSF1-like"/>
</dbReference>
<dbReference type="STRING" id="1047168.A0A0F4GHS4"/>
<dbReference type="Gene3D" id="3.30.70.330">
    <property type="match status" value="2"/>
</dbReference>
<comment type="caution">
    <text evidence="9">The sequence shown here is derived from an EMBL/GenBank/DDBJ whole genome shotgun (WGS) entry which is preliminary data.</text>
</comment>
<dbReference type="InterPro" id="IPR000504">
    <property type="entry name" value="RRM_dom"/>
</dbReference>
<dbReference type="PANTHER" id="PTHR15608">
    <property type="entry name" value="SPLICING FACTOR U2AF-ASSOCIATED PROTEIN 2"/>
    <property type="match status" value="1"/>
</dbReference>
<keyword evidence="3" id="KW-0677">Repeat</keyword>
<dbReference type="Proteomes" id="UP000033647">
    <property type="component" value="Unassembled WGS sequence"/>
</dbReference>
<keyword evidence="2" id="KW-0507">mRNA processing</keyword>
<dbReference type="PANTHER" id="PTHR15608:SF0">
    <property type="entry name" value="HIV TAT-SPECIFIC FACTOR 1"/>
    <property type="match status" value="1"/>
</dbReference>
<feature type="domain" description="RRM" evidence="8">
    <location>
        <begin position="121"/>
        <end position="212"/>
    </location>
</feature>
<feature type="domain" description="RRM" evidence="8">
    <location>
        <begin position="264"/>
        <end position="349"/>
    </location>
</feature>
<dbReference type="GO" id="GO:0000398">
    <property type="term" value="P:mRNA splicing, via spliceosome"/>
    <property type="evidence" value="ECO:0007669"/>
    <property type="project" value="UniProtKB-ARBA"/>
</dbReference>
<evidence type="ECO:0000256" key="2">
    <source>
        <dbReference type="ARBA" id="ARBA00022664"/>
    </source>
</evidence>
<evidence type="ECO:0000313" key="10">
    <source>
        <dbReference type="Proteomes" id="UP000033647"/>
    </source>
</evidence>
<dbReference type="EMBL" id="LAFY01000586">
    <property type="protein sequence ID" value="KJX96921.1"/>
    <property type="molecule type" value="Genomic_DNA"/>
</dbReference>
<sequence length="380" mass="43129">MADRIPFPQDQSEFAKDPRVAFSKEKNNYFLEDEKGTEWEWIASRNTWSETVPEELMKQWAEAYKVEGVDENEPAMNPAQKRKQAQLDNPEENPNANKAKRTTNATNTKTTATEKLLDPDNAIVVTGLPLDVNADEIEKVFQRYGVIAETPNDSSKIIHISENEDGLPTGNAVIVFNDLHGVAQSIELQDDAEFSRKGSRKTNKIRVRAATKEDFEREKVRIDKPVSDAQLKRKKAEIADRLKSFEDEDEEPIPAPRKSASWEKLVIISNIFTLAQLEEDEELADDIHRDVLEDAETIGPVKNVVVYDLEPRGICVIRFRDVESAQKCADAWDGRRYNGRAVRAGVPTEAVKFKRSLKTRKEDDEEERLAQFSKDLEAGA</sequence>
<dbReference type="GO" id="GO:0005686">
    <property type="term" value="C:U2 snRNP"/>
    <property type="evidence" value="ECO:0007669"/>
    <property type="project" value="TreeGrafter"/>
</dbReference>
<keyword evidence="4 6" id="KW-0694">RNA-binding</keyword>
<evidence type="ECO:0000256" key="4">
    <source>
        <dbReference type="ARBA" id="ARBA00022884"/>
    </source>
</evidence>
<dbReference type="PROSITE" id="PS50102">
    <property type="entry name" value="RRM"/>
    <property type="match status" value="2"/>
</dbReference>
<evidence type="ECO:0000259" key="8">
    <source>
        <dbReference type="PROSITE" id="PS50102"/>
    </source>
</evidence>
<dbReference type="SUPFAM" id="SSF54928">
    <property type="entry name" value="RNA-binding domain, RBD"/>
    <property type="match status" value="2"/>
</dbReference>
<dbReference type="FunFam" id="3.30.70.330:FF:000105">
    <property type="entry name" value="HIV Tat-specific factor 1 homolog"/>
    <property type="match status" value="1"/>
</dbReference>
<keyword evidence="10" id="KW-1185">Reference proteome</keyword>
<evidence type="ECO:0000256" key="7">
    <source>
        <dbReference type="SAM" id="MobiDB-lite"/>
    </source>
</evidence>
<organism evidence="9 10">
    <name type="scientific">Zymoseptoria brevis</name>
    <dbReference type="NCBI Taxonomy" id="1047168"/>
    <lineage>
        <taxon>Eukaryota</taxon>
        <taxon>Fungi</taxon>
        <taxon>Dikarya</taxon>
        <taxon>Ascomycota</taxon>
        <taxon>Pezizomycotina</taxon>
        <taxon>Dothideomycetes</taxon>
        <taxon>Dothideomycetidae</taxon>
        <taxon>Mycosphaerellales</taxon>
        <taxon>Mycosphaerellaceae</taxon>
        <taxon>Zymoseptoria</taxon>
    </lineage>
</organism>
<proteinExistence type="inferred from homology"/>
<dbReference type="AlphaFoldDB" id="A0A0F4GHS4"/>
<evidence type="ECO:0000256" key="6">
    <source>
        <dbReference type="PROSITE-ProRule" id="PRU00176"/>
    </source>
</evidence>
<evidence type="ECO:0000256" key="1">
    <source>
        <dbReference type="ARBA" id="ARBA00007747"/>
    </source>
</evidence>
<dbReference type="OrthoDB" id="10258585at2759"/>
<dbReference type="SMART" id="SM00360">
    <property type="entry name" value="RRM"/>
    <property type="match status" value="2"/>
</dbReference>
<gene>
    <name evidence="9" type="ORF">TI39_contig594g00049</name>
</gene>
<feature type="region of interest" description="Disordered" evidence="7">
    <location>
        <begin position="68"/>
        <end position="112"/>
    </location>
</feature>
<evidence type="ECO:0000256" key="3">
    <source>
        <dbReference type="ARBA" id="ARBA00022737"/>
    </source>
</evidence>